<keyword evidence="8" id="KW-1185">Reference proteome</keyword>
<keyword evidence="5" id="KW-0862">Zinc</keyword>
<dbReference type="SUPFAM" id="SSF50447">
    <property type="entry name" value="Translation proteins"/>
    <property type="match status" value="1"/>
</dbReference>
<dbReference type="InterPro" id="IPR018165">
    <property type="entry name" value="Ala-tRNA-synth_IIc_core"/>
</dbReference>
<evidence type="ECO:0000313" key="7">
    <source>
        <dbReference type="EMBL" id="KAL0479474.1"/>
    </source>
</evidence>
<dbReference type="InterPro" id="IPR051335">
    <property type="entry name" value="Alanyl-tRNA_Editing_Enzymes"/>
</dbReference>
<dbReference type="Gene3D" id="3.10.310.40">
    <property type="match status" value="1"/>
</dbReference>
<protein>
    <recommendedName>
        <fullName evidence="6">Alanyl-transfer RNA synthetases family profile domain-containing protein</fullName>
    </recommendedName>
</protein>
<comment type="caution">
    <text evidence="7">The sequence shown here is derived from an EMBL/GenBank/DDBJ whole genome shotgun (WGS) entry which is preliminary data.</text>
</comment>
<evidence type="ECO:0000259" key="6">
    <source>
        <dbReference type="PROSITE" id="PS50860"/>
    </source>
</evidence>
<dbReference type="AlphaFoldDB" id="A0AAW2YS33"/>
<comment type="cofactor">
    <cofactor evidence="1">
        <name>Zn(2+)</name>
        <dbReference type="ChEBI" id="CHEBI:29105"/>
    </cofactor>
</comment>
<proteinExistence type="inferred from homology"/>
<dbReference type="InterPro" id="IPR012947">
    <property type="entry name" value="tRNA_SAD"/>
</dbReference>
<dbReference type="Pfam" id="PF07973">
    <property type="entry name" value="tRNA_SAD"/>
    <property type="match status" value="1"/>
</dbReference>
<gene>
    <name evidence="7" type="ORF">AKO1_015145</name>
</gene>
<dbReference type="GO" id="GO:0005737">
    <property type="term" value="C:cytoplasm"/>
    <property type="evidence" value="ECO:0007669"/>
    <property type="project" value="UniProtKB-SubCell"/>
</dbReference>
<keyword evidence="4" id="KW-0479">Metal-binding</keyword>
<dbReference type="PROSITE" id="PS50860">
    <property type="entry name" value="AA_TRNA_LIGASE_II_ALA"/>
    <property type="match status" value="1"/>
</dbReference>
<dbReference type="GO" id="GO:0004813">
    <property type="term" value="F:alanine-tRNA ligase activity"/>
    <property type="evidence" value="ECO:0007669"/>
    <property type="project" value="InterPro"/>
</dbReference>
<dbReference type="Gene3D" id="2.40.30.130">
    <property type="match status" value="1"/>
</dbReference>
<evidence type="ECO:0000256" key="4">
    <source>
        <dbReference type="ARBA" id="ARBA00022723"/>
    </source>
</evidence>
<dbReference type="InterPro" id="IPR018164">
    <property type="entry name" value="Ala-tRNA-synth_IIc_N"/>
</dbReference>
<name>A0AAW2YS33_9EUKA</name>
<dbReference type="SUPFAM" id="SSF55186">
    <property type="entry name" value="ThrRS/AlaRS common domain"/>
    <property type="match status" value="1"/>
</dbReference>
<evidence type="ECO:0000313" key="8">
    <source>
        <dbReference type="Proteomes" id="UP001431209"/>
    </source>
</evidence>
<dbReference type="GO" id="GO:0005524">
    <property type="term" value="F:ATP binding"/>
    <property type="evidence" value="ECO:0007669"/>
    <property type="project" value="InterPro"/>
</dbReference>
<dbReference type="EMBL" id="JAOPGA020000563">
    <property type="protein sequence ID" value="KAL0479474.1"/>
    <property type="molecule type" value="Genomic_DNA"/>
</dbReference>
<dbReference type="PANTHER" id="PTHR43462">
    <property type="entry name" value="ALANYL-TRNA EDITING PROTEIN"/>
    <property type="match status" value="1"/>
</dbReference>
<organism evidence="7 8">
    <name type="scientific">Acrasis kona</name>
    <dbReference type="NCBI Taxonomy" id="1008807"/>
    <lineage>
        <taxon>Eukaryota</taxon>
        <taxon>Discoba</taxon>
        <taxon>Heterolobosea</taxon>
        <taxon>Tetramitia</taxon>
        <taxon>Eutetramitia</taxon>
        <taxon>Acrasidae</taxon>
        <taxon>Acrasis</taxon>
    </lineage>
</organism>
<evidence type="ECO:0000256" key="1">
    <source>
        <dbReference type="ARBA" id="ARBA00001947"/>
    </source>
</evidence>
<dbReference type="Gene3D" id="3.30.980.10">
    <property type="entry name" value="Threonyl-trna Synthetase, Chain A, domain 2"/>
    <property type="match status" value="1"/>
</dbReference>
<sequence length="414" mass="46036">ERLFHNDQYIQEFTTVIVEKTSRKIDKNTTKSAIILKSTAFYPTSGGQLNDIGSITFSKNNKVINVIDVIEEKHNIIHILDSVEDDAIVGDEVQGKIDWQRRLDHMQQHHGQHILSSAFIQVSGISTVAFHMSSSVSNIDLEVDKISEDVIIKVQDAANQVIIDARPVEITQHTIEEANKLPLRKKLDATLEEPIRIINIKDYDLQPCCGTHPNNTSQVQSIVILGCESIKKQTRLYFICGTRVTNYARQASSTFSSLGKHLSCSSSTQDVTSAVEAQIESYNQLKKTCNDYEKIVLRSTASELFQTADVTQSGSKLIVSELKGKDMRFMRAVAKEAVFSSNSIVCLYNCDAETQFVINCSTDLKQVDLRQVVKSLFVKVNGKGGGQAVSVTGTLKTNNSKLVHSECHDILNKL</sequence>
<comment type="subcellular location">
    <subcellularLocation>
        <location evidence="2">Cytoplasm</location>
    </subcellularLocation>
</comment>
<feature type="domain" description="Alanyl-transfer RNA synthetases family profile" evidence="6">
    <location>
        <begin position="1"/>
        <end position="235"/>
    </location>
</feature>
<dbReference type="GO" id="GO:0046872">
    <property type="term" value="F:metal ion binding"/>
    <property type="evidence" value="ECO:0007669"/>
    <property type="project" value="UniProtKB-KW"/>
</dbReference>
<dbReference type="GO" id="GO:0003676">
    <property type="term" value="F:nucleic acid binding"/>
    <property type="evidence" value="ECO:0007669"/>
    <property type="project" value="InterPro"/>
</dbReference>
<dbReference type="Pfam" id="PF01411">
    <property type="entry name" value="tRNA-synt_2c"/>
    <property type="match status" value="1"/>
</dbReference>
<comment type="similarity">
    <text evidence="3">Belongs to the class-II aminoacyl-tRNA synthetase family. Alax-L subfamily.</text>
</comment>
<evidence type="ECO:0000256" key="5">
    <source>
        <dbReference type="ARBA" id="ARBA00022833"/>
    </source>
</evidence>
<dbReference type="SMART" id="SM00863">
    <property type="entry name" value="tRNA_SAD"/>
    <property type="match status" value="1"/>
</dbReference>
<dbReference type="PANTHER" id="PTHR43462:SF1">
    <property type="entry name" value="ALANYL-TRNA EDITING PROTEIN AARSD1"/>
    <property type="match status" value="1"/>
</dbReference>
<dbReference type="InterPro" id="IPR009000">
    <property type="entry name" value="Transl_B-barrel_sf"/>
</dbReference>
<dbReference type="InterPro" id="IPR018163">
    <property type="entry name" value="Thr/Ala-tRNA-synth_IIc_edit"/>
</dbReference>
<dbReference type="GO" id="GO:0002161">
    <property type="term" value="F:aminoacyl-tRNA deacylase activity"/>
    <property type="evidence" value="ECO:0007669"/>
    <property type="project" value="UniProtKB-ARBA"/>
</dbReference>
<evidence type="ECO:0000256" key="2">
    <source>
        <dbReference type="ARBA" id="ARBA00004496"/>
    </source>
</evidence>
<reference evidence="7 8" key="1">
    <citation type="submission" date="2024-03" db="EMBL/GenBank/DDBJ databases">
        <title>The Acrasis kona genome and developmental transcriptomes reveal deep origins of eukaryotic multicellular pathways.</title>
        <authorList>
            <person name="Sheikh S."/>
            <person name="Fu C.-J."/>
            <person name="Brown M.W."/>
            <person name="Baldauf S.L."/>
        </authorList>
    </citation>
    <scope>NUCLEOTIDE SEQUENCE [LARGE SCALE GENOMIC DNA]</scope>
    <source>
        <strain evidence="7 8">ATCC MYA-3509</strain>
    </source>
</reference>
<evidence type="ECO:0000256" key="3">
    <source>
        <dbReference type="ARBA" id="ARBA00008429"/>
    </source>
</evidence>
<accession>A0AAW2YS33</accession>
<dbReference type="Proteomes" id="UP001431209">
    <property type="component" value="Unassembled WGS sequence"/>
</dbReference>
<feature type="non-terminal residue" evidence="7">
    <location>
        <position position="1"/>
    </location>
</feature>
<dbReference type="GO" id="GO:0006419">
    <property type="term" value="P:alanyl-tRNA aminoacylation"/>
    <property type="evidence" value="ECO:0007669"/>
    <property type="project" value="InterPro"/>
</dbReference>